<evidence type="ECO:0000256" key="2">
    <source>
        <dbReference type="ARBA" id="ARBA00023125"/>
    </source>
</evidence>
<dbReference type="EMBL" id="AODQ01000079">
    <property type="protein sequence ID" value="EMR01979.1"/>
    <property type="molecule type" value="Genomic_DNA"/>
</dbReference>
<dbReference type="InterPro" id="IPR023772">
    <property type="entry name" value="DNA-bd_HTH_TetR-type_CS"/>
</dbReference>
<evidence type="ECO:0000313" key="7">
    <source>
        <dbReference type="Proteomes" id="UP000011910"/>
    </source>
</evidence>
<feature type="domain" description="HTH tetR-type" evidence="5">
    <location>
        <begin position="14"/>
        <end position="74"/>
    </location>
</feature>
<keyword evidence="7" id="KW-1185">Reference proteome</keyword>
<feature type="DNA-binding region" description="H-T-H motif" evidence="4">
    <location>
        <begin position="37"/>
        <end position="56"/>
    </location>
</feature>
<accession>M7NU13</accession>
<proteinExistence type="predicted"/>
<dbReference type="FunFam" id="1.10.10.60:FF:000141">
    <property type="entry name" value="TetR family transcriptional regulator"/>
    <property type="match status" value="1"/>
</dbReference>
<dbReference type="Pfam" id="PF00440">
    <property type="entry name" value="TetR_N"/>
    <property type="match status" value="1"/>
</dbReference>
<gene>
    <name evidence="6" type="primary">fadR_1</name>
    <name evidence="6" type="ORF">ADICEAN_02871</name>
</gene>
<dbReference type="GO" id="GO:0003677">
    <property type="term" value="F:DNA binding"/>
    <property type="evidence" value="ECO:0007669"/>
    <property type="project" value="UniProtKB-UniRule"/>
</dbReference>
<name>M7NU13_9BACT</name>
<dbReference type="InterPro" id="IPR050624">
    <property type="entry name" value="HTH-type_Tx_Regulator"/>
</dbReference>
<evidence type="ECO:0000259" key="5">
    <source>
        <dbReference type="PROSITE" id="PS50977"/>
    </source>
</evidence>
<evidence type="ECO:0000313" key="6">
    <source>
        <dbReference type="EMBL" id="EMR01979.1"/>
    </source>
</evidence>
<dbReference type="AlphaFoldDB" id="M7NU13"/>
<dbReference type="PROSITE" id="PS50977">
    <property type="entry name" value="HTH_TETR_2"/>
    <property type="match status" value="1"/>
</dbReference>
<evidence type="ECO:0000256" key="3">
    <source>
        <dbReference type="ARBA" id="ARBA00023163"/>
    </source>
</evidence>
<dbReference type="PANTHER" id="PTHR43479">
    <property type="entry name" value="ACREF/ENVCD OPERON REPRESSOR-RELATED"/>
    <property type="match status" value="1"/>
</dbReference>
<dbReference type="OrthoDB" id="9789566at2"/>
<dbReference type="InterPro" id="IPR001647">
    <property type="entry name" value="HTH_TetR"/>
</dbReference>
<dbReference type="SUPFAM" id="SSF46689">
    <property type="entry name" value="Homeodomain-like"/>
    <property type="match status" value="1"/>
</dbReference>
<reference evidence="6 7" key="1">
    <citation type="journal article" date="2013" name="Genome Announc.">
        <title>Draft Genome Sequence of Cesiribacter andamanensis Strain AMV16T, Isolated from a Soil Sample from a Mud Volcano in the Andaman Islands, India.</title>
        <authorList>
            <person name="Shivaji S."/>
            <person name="Ara S."/>
            <person name="Begum Z."/>
            <person name="Srinivas T.N."/>
            <person name="Singh A."/>
            <person name="Kumar Pinnaka A."/>
        </authorList>
    </citation>
    <scope>NUCLEOTIDE SEQUENCE [LARGE SCALE GENOMIC DNA]</scope>
    <source>
        <strain evidence="6 7">AMV16</strain>
    </source>
</reference>
<protein>
    <submittedName>
        <fullName evidence="6">Fatty acid metabolism regulator protein</fullName>
    </submittedName>
</protein>
<dbReference type="PRINTS" id="PR00455">
    <property type="entry name" value="HTHTETR"/>
</dbReference>
<keyword evidence="1" id="KW-0805">Transcription regulation</keyword>
<dbReference type="RefSeq" id="WP_009196258.1">
    <property type="nucleotide sequence ID" value="NZ_AODQ01000079.1"/>
</dbReference>
<dbReference type="Proteomes" id="UP000011910">
    <property type="component" value="Unassembled WGS sequence"/>
</dbReference>
<keyword evidence="3" id="KW-0804">Transcription</keyword>
<dbReference type="PROSITE" id="PS01081">
    <property type="entry name" value="HTH_TETR_1"/>
    <property type="match status" value="1"/>
</dbReference>
<sequence length="196" mass="22609">MSPRTPHQNKEIRKERREQILETALRLFAEGGYAATSISKIASEAGVAKGLIYNYFPSKEALLEQIIHLAMEKMAGVFTILHQQDKPEATIKELLYYLRDALKQEFLFLKFYSMLGPQLYDKQELLETFADQMQDWYSSMHALMAALGYQNPELETLKFSATTDGITRNYILMKEAYPLDAMIDYLVDSYQKNLPS</sequence>
<evidence type="ECO:0000256" key="4">
    <source>
        <dbReference type="PROSITE-ProRule" id="PRU00335"/>
    </source>
</evidence>
<comment type="caution">
    <text evidence="6">The sequence shown here is derived from an EMBL/GenBank/DDBJ whole genome shotgun (WGS) entry which is preliminary data.</text>
</comment>
<dbReference type="eggNOG" id="COG1309">
    <property type="taxonomic scope" value="Bacteria"/>
</dbReference>
<dbReference type="PATRIC" id="fig|1279009.4.peg.2909"/>
<organism evidence="6 7">
    <name type="scientific">Cesiribacter andamanensis AMV16</name>
    <dbReference type="NCBI Taxonomy" id="1279009"/>
    <lineage>
        <taxon>Bacteria</taxon>
        <taxon>Pseudomonadati</taxon>
        <taxon>Bacteroidota</taxon>
        <taxon>Cytophagia</taxon>
        <taxon>Cytophagales</taxon>
        <taxon>Cesiribacteraceae</taxon>
        <taxon>Cesiribacter</taxon>
    </lineage>
</organism>
<dbReference type="PANTHER" id="PTHR43479:SF11">
    <property type="entry name" value="ACREF_ENVCD OPERON REPRESSOR-RELATED"/>
    <property type="match status" value="1"/>
</dbReference>
<dbReference type="Gene3D" id="1.10.357.10">
    <property type="entry name" value="Tetracycline Repressor, domain 2"/>
    <property type="match status" value="1"/>
</dbReference>
<dbReference type="STRING" id="1279009.ADICEAN_02871"/>
<evidence type="ECO:0000256" key="1">
    <source>
        <dbReference type="ARBA" id="ARBA00023015"/>
    </source>
</evidence>
<dbReference type="InterPro" id="IPR009057">
    <property type="entry name" value="Homeodomain-like_sf"/>
</dbReference>
<keyword evidence="2 4" id="KW-0238">DNA-binding</keyword>